<comment type="caution">
    <text evidence="4">The sequence shown here is derived from an EMBL/GenBank/DDBJ whole genome shotgun (WGS) entry which is preliminary data.</text>
</comment>
<dbReference type="Pfam" id="PF18962">
    <property type="entry name" value="Por_Secre_tail"/>
    <property type="match status" value="1"/>
</dbReference>
<dbReference type="Proteomes" id="UP000192796">
    <property type="component" value="Unassembled WGS sequence"/>
</dbReference>
<sequence length="637" mass="64650">MKQIYRLYGIPRRIQSTTLLTALSFSLCLLLTATSQAQVNAYARVTAINTARTQLTIDNLNETYHTFAANERVIVLQMQDNVIGTNTSNNASFGNLSAISNAGFYYMGVISAINTGRTIITLTAAMPNTFTIGTNSNVQVVSLTTLSTGNYTTTANIPAVAWNGITGGVVAIEVGGTLTLKNNITADGQGFAGGNISTVNDSACAPGVYRINSTRYGAKGQGIYLSTSTWYNYARGHLLNGGGGGNFNNAGGAGGGNYSAGGDGGAGYTCSGTPSGGVGGIALNTYLLAGTRLFMGGGGGGGQGNNSTQTAGAAGGGIVIIKANAITTSCSSSNVRISANGATAANSGGDGAGGAGAGGTILFQVNSFTVPSTCPLQIQANGGDGGNVINTDTHGGGGGGGQGAVLFANAAPTTNVTTTTTPGTGGLNSSASGATHAGSGAGTANSGVISGIGIILPVHLIYFGADKYDQKALLRWTASGEDNTVFTVLHATDGINFTTIGTVKGNSNGNAATNYSFTDANPAPGINYYQLQITGDPGTRTTYSSIVSVNITDAQSVAVAYPNPAHDHFSIRVNNEYNNKAHQVTITDLTGKLMYTNNYKPANGIITVTPAHFLKPGLYIFKITSEGYEQTGKLMIR</sequence>
<dbReference type="RefSeq" id="WP_081146925.1">
    <property type="nucleotide sequence ID" value="NZ_LVYD01000042.1"/>
</dbReference>
<dbReference type="OrthoDB" id="1490051at2"/>
<dbReference type="NCBIfam" id="TIGR04183">
    <property type="entry name" value="Por_Secre_tail"/>
    <property type="match status" value="1"/>
</dbReference>
<dbReference type="InterPro" id="IPR026444">
    <property type="entry name" value="Secre_tail"/>
</dbReference>
<accession>A0A1V9G1C1</accession>
<evidence type="ECO:0000256" key="1">
    <source>
        <dbReference type="SAM" id="MobiDB-lite"/>
    </source>
</evidence>
<evidence type="ECO:0000313" key="5">
    <source>
        <dbReference type="Proteomes" id="UP000192796"/>
    </source>
</evidence>
<keyword evidence="2" id="KW-0732">Signal</keyword>
<feature type="chain" id="PRO_5012393234" description="Secretion system C-terminal sorting domain-containing protein" evidence="2">
    <location>
        <begin position="38"/>
        <end position="637"/>
    </location>
</feature>
<feature type="signal peptide" evidence="2">
    <location>
        <begin position="1"/>
        <end position="37"/>
    </location>
</feature>
<feature type="region of interest" description="Disordered" evidence="1">
    <location>
        <begin position="419"/>
        <end position="438"/>
    </location>
</feature>
<name>A0A1V9G1C1_9BACT</name>
<reference evidence="4 5" key="1">
    <citation type="submission" date="2016-03" db="EMBL/GenBank/DDBJ databases">
        <title>Niastella vici sp. nov., isolated from farmland soil.</title>
        <authorList>
            <person name="Chen L."/>
            <person name="Wang D."/>
            <person name="Yang S."/>
            <person name="Wang G."/>
        </authorList>
    </citation>
    <scope>NUCLEOTIDE SEQUENCE [LARGE SCALE GENOMIC DNA]</scope>
    <source>
        <strain evidence="4 5">DJ57</strain>
    </source>
</reference>
<protein>
    <recommendedName>
        <fullName evidence="3">Secretion system C-terminal sorting domain-containing protein</fullName>
    </recommendedName>
</protein>
<evidence type="ECO:0000313" key="4">
    <source>
        <dbReference type="EMBL" id="OQP64308.1"/>
    </source>
</evidence>
<feature type="domain" description="Secretion system C-terminal sorting" evidence="3">
    <location>
        <begin position="561"/>
        <end position="636"/>
    </location>
</feature>
<evidence type="ECO:0000256" key="2">
    <source>
        <dbReference type="SAM" id="SignalP"/>
    </source>
</evidence>
<gene>
    <name evidence="4" type="ORF">A3860_20255</name>
</gene>
<dbReference type="STRING" id="1703345.A3860_20255"/>
<dbReference type="AlphaFoldDB" id="A0A1V9G1C1"/>
<organism evidence="4 5">
    <name type="scientific">Niastella vici</name>
    <dbReference type="NCBI Taxonomy" id="1703345"/>
    <lineage>
        <taxon>Bacteria</taxon>
        <taxon>Pseudomonadati</taxon>
        <taxon>Bacteroidota</taxon>
        <taxon>Chitinophagia</taxon>
        <taxon>Chitinophagales</taxon>
        <taxon>Chitinophagaceae</taxon>
        <taxon>Niastella</taxon>
    </lineage>
</organism>
<proteinExistence type="predicted"/>
<keyword evidence="5" id="KW-1185">Reference proteome</keyword>
<dbReference type="EMBL" id="LVYD01000042">
    <property type="protein sequence ID" value="OQP64308.1"/>
    <property type="molecule type" value="Genomic_DNA"/>
</dbReference>
<evidence type="ECO:0000259" key="3">
    <source>
        <dbReference type="Pfam" id="PF18962"/>
    </source>
</evidence>